<dbReference type="NCBIfam" id="NF040840">
    <property type="entry name" value="tungstate_WtpC"/>
    <property type="match status" value="1"/>
</dbReference>
<dbReference type="Gene3D" id="3.40.50.300">
    <property type="entry name" value="P-loop containing nucleotide triphosphate hydrolases"/>
    <property type="match status" value="1"/>
</dbReference>
<evidence type="ECO:0000256" key="9">
    <source>
        <dbReference type="ARBA" id="ARBA00041133"/>
    </source>
</evidence>
<accession>A0A7G9Y510</accession>
<evidence type="ECO:0000259" key="13">
    <source>
        <dbReference type="PROSITE" id="PS51866"/>
    </source>
</evidence>
<evidence type="ECO:0000313" key="17">
    <source>
        <dbReference type="EMBL" id="QNO45419.1"/>
    </source>
</evidence>
<keyword evidence="5 15" id="KW-0067">ATP-binding</keyword>
<dbReference type="InterPro" id="IPR005116">
    <property type="entry name" value="Transp-assoc_OB_typ1"/>
</dbReference>
<evidence type="ECO:0000256" key="8">
    <source>
        <dbReference type="ARBA" id="ARBA00039025"/>
    </source>
</evidence>
<evidence type="ECO:0000313" key="18">
    <source>
        <dbReference type="EMBL" id="QNO45569.1"/>
    </source>
</evidence>
<dbReference type="GO" id="GO:0005886">
    <property type="term" value="C:plasma membrane"/>
    <property type="evidence" value="ECO:0007669"/>
    <property type="project" value="UniProtKB-SubCell"/>
</dbReference>
<reference evidence="15" key="1">
    <citation type="submission" date="2020-06" db="EMBL/GenBank/DDBJ databases">
        <title>Unique genomic features of the anaerobic methanotrophic archaea.</title>
        <authorList>
            <person name="Chadwick G.L."/>
            <person name="Skennerton C.T."/>
            <person name="Laso-Perez R."/>
            <person name="Leu A.O."/>
            <person name="Speth D.R."/>
            <person name="Yu H."/>
            <person name="Morgan-Lang C."/>
            <person name="Hatzenpichler R."/>
            <person name="Goudeau D."/>
            <person name="Malmstrom R."/>
            <person name="Brazelton W.J."/>
            <person name="Woyke T."/>
            <person name="Hallam S.J."/>
            <person name="Tyson G.W."/>
            <person name="Wegener G."/>
            <person name="Boetius A."/>
            <person name="Orphan V."/>
        </authorList>
    </citation>
    <scope>NUCLEOTIDE SEQUENCE</scope>
</reference>
<dbReference type="EMBL" id="MT631114">
    <property type="protein sequence ID" value="QNO45419.1"/>
    <property type="molecule type" value="Genomic_DNA"/>
</dbReference>
<dbReference type="SMART" id="SM00382">
    <property type="entry name" value="AAA"/>
    <property type="match status" value="1"/>
</dbReference>
<dbReference type="Pfam" id="PF00005">
    <property type="entry name" value="ABC_tran"/>
    <property type="match status" value="1"/>
</dbReference>
<evidence type="ECO:0000256" key="2">
    <source>
        <dbReference type="ARBA" id="ARBA00022448"/>
    </source>
</evidence>
<organism evidence="15">
    <name type="scientific">Candidatus Methanogaster sp. ANME-2c ERB4</name>
    <dbReference type="NCBI Taxonomy" id="2759911"/>
    <lineage>
        <taxon>Archaea</taxon>
        <taxon>Methanobacteriati</taxon>
        <taxon>Methanobacteriota</taxon>
        <taxon>Stenosarchaea group</taxon>
        <taxon>Methanomicrobia</taxon>
        <taxon>Methanosarcinales</taxon>
        <taxon>ANME-2 cluster</taxon>
        <taxon>Candidatus Methanogasteraceae</taxon>
        <taxon>Candidatus Methanogaster</taxon>
    </lineage>
</organism>
<dbReference type="InterPro" id="IPR050093">
    <property type="entry name" value="ABC_SmlMolc_Importer"/>
</dbReference>
<comment type="catalytic activity">
    <reaction evidence="10">
        <text>tungstate(in) + ATP + H2O = tungstate(out) + ADP + phosphate + H(+)</text>
        <dbReference type="Rhea" id="RHEA:35027"/>
        <dbReference type="ChEBI" id="CHEBI:15377"/>
        <dbReference type="ChEBI" id="CHEBI:15378"/>
        <dbReference type="ChEBI" id="CHEBI:30616"/>
        <dbReference type="ChEBI" id="CHEBI:43474"/>
        <dbReference type="ChEBI" id="CHEBI:46502"/>
        <dbReference type="ChEBI" id="CHEBI:456216"/>
        <dbReference type="EC" id="7.3.2.6"/>
    </reaction>
</comment>
<comment type="subcellular location">
    <subcellularLocation>
        <location evidence="1">Cell membrane</location>
        <topology evidence="1">Peripheral membrane protein</topology>
    </subcellularLocation>
</comment>
<dbReference type="InterPro" id="IPR053428">
    <property type="entry name" value="Molybdate/tungstate_ABC-ATPase"/>
</dbReference>
<dbReference type="InterPro" id="IPR027417">
    <property type="entry name" value="P-loop_NTPase"/>
</dbReference>
<dbReference type="GO" id="GO:0016887">
    <property type="term" value="F:ATP hydrolysis activity"/>
    <property type="evidence" value="ECO:0007669"/>
    <property type="project" value="InterPro"/>
</dbReference>
<protein>
    <recommendedName>
        <fullName evidence="9">Molybdate/tungstate import ATP-binding protein WtpC</fullName>
        <ecNumber evidence="8">7.3.2.6</ecNumber>
    </recommendedName>
</protein>
<comment type="subunit">
    <text evidence="7">The complex is composed of two ATP-binding proteins (WtpC), two transmembrane proteins (WtpB) and a solute-binding protein (WtpA).</text>
</comment>
<name>A0A7G9Y510_9EURY</name>
<evidence type="ECO:0000256" key="3">
    <source>
        <dbReference type="ARBA" id="ARBA00022505"/>
    </source>
</evidence>
<evidence type="ECO:0000313" key="14">
    <source>
        <dbReference type="EMBL" id="QNO42351.1"/>
    </source>
</evidence>
<feature type="domain" description="Mop" evidence="13">
    <location>
        <begin position="284"/>
        <end position="347"/>
    </location>
</feature>
<dbReference type="EMBL" id="MT630731">
    <property type="protein sequence ID" value="QNO42351.1"/>
    <property type="molecule type" value="Genomic_DNA"/>
</dbReference>
<dbReference type="GO" id="GO:1901238">
    <property type="term" value="F:ABC-type tungstate transporter activity"/>
    <property type="evidence" value="ECO:0007669"/>
    <property type="project" value="UniProtKB-EC"/>
</dbReference>
<keyword evidence="3" id="KW-0500">Molybdenum</keyword>
<dbReference type="EMBL" id="MT631135">
    <property type="protein sequence ID" value="QNO45569.1"/>
    <property type="molecule type" value="Genomic_DNA"/>
</dbReference>
<evidence type="ECO:0000256" key="11">
    <source>
        <dbReference type="ARBA" id="ARBA00057369"/>
    </source>
</evidence>
<dbReference type="EMBL" id="MT630788">
    <property type="protein sequence ID" value="QNO43094.1"/>
    <property type="molecule type" value="Genomic_DNA"/>
</dbReference>
<evidence type="ECO:0000256" key="7">
    <source>
        <dbReference type="ARBA" id="ARBA00038781"/>
    </source>
</evidence>
<dbReference type="PANTHER" id="PTHR42781:SF4">
    <property type="entry name" value="SPERMIDINE_PUTRESCINE IMPORT ATP-BINDING PROTEIN POTA"/>
    <property type="match status" value="1"/>
</dbReference>
<keyword evidence="4" id="KW-0547">Nucleotide-binding</keyword>
<evidence type="ECO:0000313" key="16">
    <source>
        <dbReference type="EMBL" id="QNO43111.1"/>
    </source>
</evidence>
<dbReference type="InterPro" id="IPR008995">
    <property type="entry name" value="Mo/tungstate-bd_C_term_dom"/>
</dbReference>
<evidence type="ECO:0000313" key="15">
    <source>
        <dbReference type="EMBL" id="QNO43094.1"/>
    </source>
</evidence>
<evidence type="ECO:0000256" key="4">
    <source>
        <dbReference type="ARBA" id="ARBA00022741"/>
    </source>
</evidence>
<dbReference type="InterPro" id="IPR003439">
    <property type="entry name" value="ABC_transporter-like_ATP-bd"/>
</dbReference>
<dbReference type="PROSITE" id="PS00211">
    <property type="entry name" value="ABC_TRANSPORTER_1"/>
    <property type="match status" value="1"/>
</dbReference>
<comment type="function">
    <text evidence="11">Part of the ABC transporter complex WtpABC involved in molybdate/tungstate import. Responsible for energy coupling to the transport system.</text>
</comment>
<dbReference type="PANTHER" id="PTHR42781">
    <property type="entry name" value="SPERMIDINE/PUTRESCINE IMPORT ATP-BINDING PROTEIN POTA"/>
    <property type="match status" value="1"/>
</dbReference>
<comment type="similarity">
    <text evidence="6">Belongs to the ABC transporter superfamily. Sulfate/tungstate importer (TC 3.A.1.6) family.</text>
</comment>
<dbReference type="PROSITE" id="PS50893">
    <property type="entry name" value="ABC_TRANSPORTER_2"/>
    <property type="match status" value="1"/>
</dbReference>
<dbReference type="GO" id="GO:0015689">
    <property type="term" value="P:molybdate ion transport"/>
    <property type="evidence" value="ECO:0007669"/>
    <property type="project" value="InterPro"/>
</dbReference>
<dbReference type="SUPFAM" id="SSF52540">
    <property type="entry name" value="P-loop containing nucleoside triphosphate hydrolases"/>
    <property type="match status" value="1"/>
</dbReference>
<evidence type="ECO:0000256" key="10">
    <source>
        <dbReference type="ARBA" id="ARBA00047936"/>
    </source>
</evidence>
<dbReference type="GO" id="GO:0005524">
    <property type="term" value="F:ATP binding"/>
    <property type="evidence" value="ECO:0007669"/>
    <property type="project" value="UniProtKB-KW"/>
</dbReference>
<proteinExistence type="inferred from homology"/>
<evidence type="ECO:0000256" key="6">
    <source>
        <dbReference type="ARBA" id="ARBA00038307"/>
    </source>
</evidence>
<dbReference type="SUPFAM" id="SSF50331">
    <property type="entry name" value="MOP-like"/>
    <property type="match status" value="1"/>
</dbReference>
<keyword evidence="2" id="KW-0813">Transport</keyword>
<dbReference type="FunFam" id="3.40.50.300:FF:000425">
    <property type="entry name" value="Probable ABC transporter, ATP-binding subunit"/>
    <property type="match status" value="1"/>
</dbReference>
<gene>
    <name evidence="15" type="primary">malK</name>
    <name evidence="15" type="ORF">DICHBKDE_00037</name>
    <name evidence="14" type="ORF">FCAILLLB_00017</name>
    <name evidence="17" type="ORF">LAOJIDKE_00002</name>
    <name evidence="18" type="ORF">MGFDKJCL_00002</name>
    <name evidence="16" type="ORF">PILMODGB_00002</name>
</gene>
<evidence type="ECO:0000256" key="1">
    <source>
        <dbReference type="ARBA" id="ARBA00004202"/>
    </source>
</evidence>
<dbReference type="EMBL" id="MT630791">
    <property type="protein sequence ID" value="QNO43111.1"/>
    <property type="molecule type" value="Genomic_DNA"/>
</dbReference>
<feature type="domain" description="ABC transporter" evidence="12">
    <location>
        <begin position="2"/>
        <end position="231"/>
    </location>
</feature>
<sequence length="347" mass="38031">MIRIENVSKDLGEFKLNDATLQIDEGEYFIILGPTGAGKTILIETIAGIYRPDRGKIFLNGADITDSLPKDRQISMVYQDYMLFPHLTVAGNIGFGLRQKKIAKSEIIVKTDEIAELLGVSHLLSRYPGTLSGGEKQRIAIARAVVTEPKVLLLDEPLSALDSRTTERLQEELARIHEITGTTTIHVTHSFGEAFALGDRIAVMCGGRIIQVGAPDDVFRRPNSEFIADFVGVENLFRGKSVVHDDIALVRADGISIISSSLKSGDVSISIRPENILISKKETNTSARNSFYGEITEVKNMGTTVRVVVDVGVPFVVALTKQSYEDMGLLCGVRVWIVFKASAVHLF</sequence>
<dbReference type="PROSITE" id="PS51866">
    <property type="entry name" value="MOP"/>
    <property type="match status" value="1"/>
</dbReference>
<evidence type="ECO:0000256" key="5">
    <source>
        <dbReference type="ARBA" id="ARBA00022840"/>
    </source>
</evidence>
<dbReference type="InterPro" id="IPR004606">
    <property type="entry name" value="Mop_domain"/>
</dbReference>
<evidence type="ECO:0000259" key="12">
    <source>
        <dbReference type="PROSITE" id="PS50893"/>
    </source>
</evidence>
<dbReference type="CDD" id="cd03299">
    <property type="entry name" value="ABC_ModC_like"/>
    <property type="match status" value="1"/>
</dbReference>
<dbReference type="InterPro" id="IPR003593">
    <property type="entry name" value="AAA+_ATPase"/>
</dbReference>
<dbReference type="AlphaFoldDB" id="A0A7G9Y510"/>
<dbReference type="Pfam" id="PF03459">
    <property type="entry name" value="TOBE"/>
    <property type="match status" value="1"/>
</dbReference>
<dbReference type="InterPro" id="IPR017871">
    <property type="entry name" value="ABC_transporter-like_CS"/>
</dbReference>
<dbReference type="Gene3D" id="2.40.50.100">
    <property type="match status" value="1"/>
</dbReference>
<dbReference type="EC" id="7.3.2.6" evidence="8"/>